<accession>A0ABX2DWV7</accession>
<keyword evidence="2" id="KW-1185">Reference proteome</keyword>
<dbReference type="Proteomes" id="UP000711047">
    <property type="component" value="Unassembled WGS sequence"/>
</dbReference>
<proteinExistence type="predicted"/>
<organism evidence="1 2">
    <name type="scientific">Paenibacillus tritici</name>
    <dbReference type="NCBI Taxonomy" id="1873425"/>
    <lineage>
        <taxon>Bacteria</taxon>
        <taxon>Bacillati</taxon>
        <taxon>Bacillota</taxon>
        <taxon>Bacilli</taxon>
        <taxon>Bacillales</taxon>
        <taxon>Paenibacillaceae</taxon>
        <taxon>Paenibacillus</taxon>
    </lineage>
</organism>
<evidence type="ECO:0000313" key="2">
    <source>
        <dbReference type="Proteomes" id="UP000711047"/>
    </source>
</evidence>
<reference evidence="1 2" key="1">
    <citation type="submission" date="2020-05" db="EMBL/GenBank/DDBJ databases">
        <title>Paenibacillus glebae, sp. nov., Paenibacillus humi sp. nov., Paenibacillus pedi sp. nov., Paenibacillus terrestris sp. nov. and Paenibacillus terricola sp. nov., isolated from a forest top soil sample.</title>
        <authorList>
            <person name="Qi S."/>
            <person name="Carlier A."/>
            <person name="Cnockaert M."/>
            <person name="Vandamme P."/>
        </authorList>
    </citation>
    <scope>NUCLEOTIDE SEQUENCE [LARGE SCALE GENOMIC DNA]</scope>
    <source>
        <strain evidence="1 2">LMG 29502</strain>
    </source>
</reference>
<sequence>MKEEQFRTTYKKAVDTMKSNETMKQGLVNKMEQKRRPRRMAYLAASLLVAAGIGLAGPDIMKKLNGTSAPGQVAQVDPGTPAPGNSAGIVIPKIELPDKSTGVAVDMVGLVVYKGNIYTQAATRIDAADAAALRGEKLGRTTSGIDEWSGKDQYIELASNIGETDIYAVKGYDSGFMVMSYTEADGQVFAELYEHTNGITINSGADLFGKLNLEGHIASAKWESFSSWNNGQQQYLALPEGAARDGFLAALMTAKPLAAEPLTEQGIYDSEDRKIIYLELDNKARVELTLFGQGLVRYGTAPVFFEVESGAFQALWNSMKP</sequence>
<protein>
    <recommendedName>
        <fullName evidence="3">DUF4179 domain-containing protein</fullName>
    </recommendedName>
</protein>
<gene>
    <name evidence="1" type="ORF">HQN87_28070</name>
</gene>
<name>A0ABX2DWV7_9BACL</name>
<evidence type="ECO:0000313" key="1">
    <source>
        <dbReference type="EMBL" id="NQX49185.1"/>
    </source>
</evidence>
<dbReference type="EMBL" id="JABMKX010000022">
    <property type="protein sequence ID" value="NQX49185.1"/>
    <property type="molecule type" value="Genomic_DNA"/>
</dbReference>
<comment type="caution">
    <text evidence="1">The sequence shown here is derived from an EMBL/GenBank/DDBJ whole genome shotgun (WGS) entry which is preliminary data.</text>
</comment>
<evidence type="ECO:0008006" key="3">
    <source>
        <dbReference type="Google" id="ProtNLM"/>
    </source>
</evidence>